<dbReference type="PRINTS" id="PR00413">
    <property type="entry name" value="HADHALOGNASE"/>
</dbReference>
<dbReference type="Pfam" id="PF13419">
    <property type="entry name" value="HAD_2"/>
    <property type="match status" value="1"/>
</dbReference>
<dbReference type="InterPro" id="IPR036412">
    <property type="entry name" value="HAD-like_sf"/>
</dbReference>
<dbReference type="InterPro" id="IPR006439">
    <property type="entry name" value="HAD-SF_hydro_IA"/>
</dbReference>
<dbReference type="PANTHER" id="PTHR43481">
    <property type="entry name" value="FRUCTOSE-1-PHOSPHATE PHOSPHATASE"/>
    <property type="match status" value="1"/>
</dbReference>
<dbReference type="InterPro" id="IPR023198">
    <property type="entry name" value="PGP-like_dom2"/>
</dbReference>
<dbReference type="CDD" id="cd07505">
    <property type="entry name" value="HAD_BPGM-like"/>
    <property type="match status" value="1"/>
</dbReference>
<dbReference type="SFLD" id="SFLDG01129">
    <property type="entry name" value="C1.5:_HAD__Beta-PGM__Phosphata"/>
    <property type="match status" value="1"/>
</dbReference>
<evidence type="ECO:0000313" key="2">
    <source>
        <dbReference type="Proteomes" id="UP000886722"/>
    </source>
</evidence>
<evidence type="ECO:0000313" key="1">
    <source>
        <dbReference type="EMBL" id="HIT39965.1"/>
    </source>
</evidence>
<dbReference type="AlphaFoldDB" id="A0A9D1GF38"/>
<dbReference type="InterPro" id="IPR023214">
    <property type="entry name" value="HAD_sf"/>
</dbReference>
<dbReference type="EMBL" id="DVKT01000061">
    <property type="protein sequence ID" value="HIT39965.1"/>
    <property type="molecule type" value="Genomic_DNA"/>
</dbReference>
<dbReference type="Gene3D" id="1.10.150.240">
    <property type="entry name" value="Putative phosphatase, domain 2"/>
    <property type="match status" value="1"/>
</dbReference>
<dbReference type="SUPFAM" id="SSF56784">
    <property type="entry name" value="HAD-like"/>
    <property type="match status" value="1"/>
</dbReference>
<accession>A0A9D1GF38</accession>
<comment type="caution">
    <text evidence="1">The sequence shown here is derived from an EMBL/GenBank/DDBJ whole genome shotgun (WGS) entry which is preliminary data.</text>
</comment>
<proteinExistence type="predicted"/>
<dbReference type="Proteomes" id="UP000886722">
    <property type="component" value="Unassembled WGS sequence"/>
</dbReference>
<dbReference type="SFLD" id="SFLDS00003">
    <property type="entry name" value="Haloacid_Dehalogenase"/>
    <property type="match status" value="1"/>
</dbReference>
<protein>
    <submittedName>
        <fullName evidence="1">HAD family phosphatase</fullName>
    </submittedName>
</protein>
<sequence length="211" mass="23619">MDTTIAALFDLDGVIIDTEPQYSIFWDKTGAEYLHDTDHFGMKIKGNTLRQIFDLFFAGHEDWQQQIASDLLKWEKSMRFDLIPGILEFLKALRDNHIRTAIVTSSDNEKLDSLWQAHPELKGYFDTIISADDITRSKPDPEGYLLAARRLGVKPEKAFVFEDSRAGLQAGRAGGMTVVGVATTLSADEITPLADRVINDFTGISPQEILV</sequence>
<dbReference type="GO" id="GO:0050308">
    <property type="term" value="F:sugar-phosphatase activity"/>
    <property type="evidence" value="ECO:0007669"/>
    <property type="project" value="TreeGrafter"/>
</dbReference>
<reference evidence="1" key="1">
    <citation type="submission" date="2020-10" db="EMBL/GenBank/DDBJ databases">
        <authorList>
            <person name="Gilroy R."/>
        </authorList>
    </citation>
    <scope>NUCLEOTIDE SEQUENCE</scope>
    <source>
        <strain evidence="1">21143</strain>
    </source>
</reference>
<dbReference type="NCBIfam" id="TIGR01509">
    <property type="entry name" value="HAD-SF-IA-v3"/>
    <property type="match status" value="1"/>
</dbReference>
<gene>
    <name evidence="1" type="ORF">IAD06_08040</name>
</gene>
<reference evidence="1" key="2">
    <citation type="journal article" date="2021" name="PeerJ">
        <title>Extensive microbial diversity within the chicken gut microbiome revealed by metagenomics and culture.</title>
        <authorList>
            <person name="Gilroy R."/>
            <person name="Ravi A."/>
            <person name="Getino M."/>
            <person name="Pursley I."/>
            <person name="Horton D.L."/>
            <person name="Alikhan N.F."/>
            <person name="Baker D."/>
            <person name="Gharbi K."/>
            <person name="Hall N."/>
            <person name="Watson M."/>
            <person name="Adriaenssens E.M."/>
            <person name="Foster-Nyarko E."/>
            <person name="Jarju S."/>
            <person name="Secka A."/>
            <person name="Antonio M."/>
            <person name="Oren A."/>
            <person name="Chaudhuri R.R."/>
            <person name="La Ragione R."/>
            <person name="Hildebrand F."/>
            <person name="Pallen M.J."/>
        </authorList>
    </citation>
    <scope>NUCLEOTIDE SEQUENCE</scope>
    <source>
        <strain evidence="1">21143</strain>
    </source>
</reference>
<dbReference type="Gene3D" id="3.40.50.1000">
    <property type="entry name" value="HAD superfamily/HAD-like"/>
    <property type="match status" value="1"/>
</dbReference>
<dbReference type="InterPro" id="IPR051806">
    <property type="entry name" value="HAD-like_SPP"/>
</dbReference>
<organism evidence="1 2">
    <name type="scientific">Candidatus Caccoplasma intestinavium</name>
    <dbReference type="NCBI Taxonomy" id="2840716"/>
    <lineage>
        <taxon>Bacteria</taxon>
        <taxon>Pseudomonadati</taxon>
        <taxon>Bacteroidota</taxon>
        <taxon>Bacteroidia</taxon>
        <taxon>Bacteroidales</taxon>
        <taxon>Bacteroidaceae</taxon>
        <taxon>Bacteroidaceae incertae sedis</taxon>
        <taxon>Candidatus Caccoplasma</taxon>
    </lineage>
</organism>
<dbReference type="SFLD" id="SFLDG01135">
    <property type="entry name" value="C1.5.6:_HAD__Beta-PGM__Phospha"/>
    <property type="match status" value="1"/>
</dbReference>
<dbReference type="PANTHER" id="PTHR43481:SF4">
    <property type="entry name" value="GLYCEROL-1-PHOSPHATE PHOSPHOHYDROLASE 1-RELATED"/>
    <property type="match status" value="1"/>
</dbReference>
<name>A0A9D1GF38_9BACT</name>
<dbReference type="InterPro" id="IPR041492">
    <property type="entry name" value="HAD_2"/>
</dbReference>